<reference evidence="2" key="1">
    <citation type="submission" date="2022-10" db="EMBL/GenBank/DDBJ databases">
        <title>Culturing micro-colonial fungi from biological soil crusts in the Mojave desert and describing Neophaeococcomyces mojavensis, and introducing the new genera and species Taxawa tesnikishii.</title>
        <authorList>
            <person name="Kurbessoian T."/>
            <person name="Stajich J.E."/>
        </authorList>
    </citation>
    <scope>NUCLEOTIDE SEQUENCE</scope>
    <source>
        <strain evidence="2">TK_35</strain>
    </source>
</reference>
<keyword evidence="3" id="KW-1185">Reference proteome</keyword>
<name>A0AA39CTT7_9EURO</name>
<sequence>MAIAESALPTPSDQSTPASNIGPKDVSTGLSKYKKIRWKKYDPKKRRLESRSNQFVLWTPPTGQTDGDGDDDPERKPSPCKGGCDKGKDNTASPWCHQAITMASPLQPLPLNGTRVDPFMYFPIKATDCVRDTMDYFITICSGFPEDSSVPGPVNPHLSLLLPYALKHPILFESMIAVCRASVLLSLDRPALEDAAFIQHRGNAIAGLNTKIRTNQCTDDDALLTATMLMTLEYLMGNHSAVQMHCEGLEKMLQLRGPLGQEGKETDWAKFVRHGLTGYKALGSFVTGRPPDIPPESIGYLKETFEELSLDKPLAYPEPPFDPDLCTILSRLPPGLSDVCLKCRISVQMIMMLGAVAGATTLLGTKSLLDGVSVPLSSSDDCLFDVRRQQSMVQALLSSLQRMSLTSVVPVELSLTSGLISYMFQLRSLTPLNLFYDPILRRFIATLPAQPKPTCVEEQHAFIWASMAVAGVLALRVAPMPSSHAVFDHVLDLFPEARDWRRLNKILCGFFWTNDIGAHWKTVWEAAMRRREFLLHRNKDPKSRPHMVTAEMPEHDFEGIRRHIEGAPRVMREMSEAMGLCPFHRRGD</sequence>
<dbReference type="AlphaFoldDB" id="A0AA39CTT7"/>
<proteinExistence type="predicted"/>
<accession>A0AA39CTT7</accession>
<dbReference type="Proteomes" id="UP001172681">
    <property type="component" value="Unassembled WGS sequence"/>
</dbReference>
<protein>
    <submittedName>
        <fullName evidence="2">Uncharacterized protein</fullName>
    </submittedName>
</protein>
<gene>
    <name evidence="2" type="ORF">H2204_010768</name>
</gene>
<dbReference type="InterPro" id="IPR021858">
    <property type="entry name" value="Fun_TF"/>
</dbReference>
<dbReference type="EMBL" id="JAPDRN010000093">
    <property type="protein sequence ID" value="KAJ9624586.1"/>
    <property type="molecule type" value="Genomic_DNA"/>
</dbReference>
<evidence type="ECO:0000313" key="2">
    <source>
        <dbReference type="EMBL" id="KAJ9624586.1"/>
    </source>
</evidence>
<comment type="caution">
    <text evidence="2">The sequence shown here is derived from an EMBL/GenBank/DDBJ whole genome shotgun (WGS) entry which is preliminary data.</text>
</comment>
<dbReference type="PANTHER" id="PTHR37540">
    <property type="entry name" value="TRANSCRIPTION FACTOR (ACR-2), PUTATIVE-RELATED-RELATED"/>
    <property type="match status" value="1"/>
</dbReference>
<feature type="compositionally biased region" description="Polar residues" evidence="1">
    <location>
        <begin position="9"/>
        <end position="19"/>
    </location>
</feature>
<feature type="compositionally biased region" description="Basic and acidic residues" evidence="1">
    <location>
        <begin position="73"/>
        <end position="87"/>
    </location>
</feature>
<feature type="region of interest" description="Disordered" evidence="1">
    <location>
        <begin position="1"/>
        <end position="28"/>
    </location>
</feature>
<evidence type="ECO:0000256" key="1">
    <source>
        <dbReference type="SAM" id="MobiDB-lite"/>
    </source>
</evidence>
<dbReference type="Pfam" id="PF11951">
    <property type="entry name" value="Fungal_trans_2"/>
    <property type="match status" value="1"/>
</dbReference>
<feature type="region of interest" description="Disordered" evidence="1">
    <location>
        <begin position="44"/>
        <end position="87"/>
    </location>
</feature>
<organism evidence="2 3">
    <name type="scientific">Knufia peltigerae</name>
    <dbReference type="NCBI Taxonomy" id="1002370"/>
    <lineage>
        <taxon>Eukaryota</taxon>
        <taxon>Fungi</taxon>
        <taxon>Dikarya</taxon>
        <taxon>Ascomycota</taxon>
        <taxon>Pezizomycotina</taxon>
        <taxon>Eurotiomycetes</taxon>
        <taxon>Chaetothyriomycetidae</taxon>
        <taxon>Chaetothyriales</taxon>
        <taxon>Trichomeriaceae</taxon>
        <taxon>Knufia</taxon>
    </lineage>
</organism>
<evidence type="ECO:0000313" key="3">
    <source>
        <dbReference type="Proteomes" id="UP001172681"/>
    </source>
</evidence>
<dbReference type="PANTHER" id="PTHR37540:SF5">
    <property type="entry name" value="TRANSCRIPTION FACTOR DOMAIN-CONTAINING PROTEIN"/>
    <property type="match status" value="1"/>
</dbReference>